<evidence type="ECO:0000259" key="5">
    <source>
        <dbReference type="Pfam" id="PF11465"/>
    </source>
</evidence>
<dbReference type="Proteomes" id="UP000694424">
    <property type="component" value="Unplaced"/>
</dbReference>
<dbReference type="SUPFAM" id="SSF48726">
    <property type="entry name" value="Immunoglobulin"/>
    <property type="match status" value="1"/>
</dbReference>
<dbReference type="GO" id="GO:0016020">
    <property type="term" value="C:membrane"/>
    <property type="evidence" value="ECO:0007669"/>
    <property type="project" value="UniProtKB-SubCell"/>
</dbReference>
<dbReference type="InterPro" id="IPR013783">
    <property type="entry name" value="Ig-like_fold"/>
</dbReference>
<proteinExistence type="predicted"/>
<sequence>GVCCYTKQAKNSALGIVCKTLHIRCEEVFGILGENFTFPVKIDKKLVEITWKKNKDKVAEWEEQSKTVYFTSLRNRGLFNKETSSLTIFNLENNDAATYALEYLTSDEKNPVLTLILTVLDPPSEPTISCNIGGDDLVLKCAAAFKKPLTYNVVILKKKVDASEKVTCFIKVSQTEKSLEFSLAECFPGNEDNGSGDMCKSERLV</sequence>
<dbReference type="Ensembl" id="ENSAOWT00000022991.1">
    <property type="protein sequence ID" value="ENSAOWP00000020283.1"/>
    <property type="gene ID" value="ENSAOWG00000013731.1"/>
</dbReference>
<comment type="subcellular location">
    <subcellularLocation>
        <location evidence="1">Membrane</location>
    </subcellularLocation>
</comment>
<dbReference type="PANTHER" id="PTHR12080">
    <property type="entry name" value="SIGNALING LYMPHOCYTIC ACTIVATION MOLECULE"/>
    <property type="match status" value="1"/>
</dbReference>
<dbReference type="PANTHER" id="PTHR12080:SF55">
    <property type="entry name" value="LYMPHOCYTE FUNCTION-ASSOCIATED ANTIGEN 3"/>
    <property type="match status" value="1"/>
</dbReference>
<feature type="domain" description="Natural killer cell receptor 2B4 immunoglobulin" evidence="5">
    <location>
        <begin position="25"/>
        <end position="105"/>
    </location>
</feature>
<keyword evidence="4" id="KW-0325">Glycoprotein</keyword>
<keyword evidence="7" id="KW-1185">Reference proteome</keyword>
<dbReference type="Gene3D" id="2.60.40.10">
    <property type="entry name" value="Immunoglobulins"/>
    <property type="match status" value="1"/>
</dbReference>
<keyword evidence="2" id="KW-0732">Signal</keyword>
<reference evidence="6" key="2">
    <citation type="submission" date="2025-09" db="UniProtKB">
        <authorList>
            <consortium name="Ensembl"/>
        </authorList>
    </citation>
    <scope>IDENTIFICATION</scope>
</reference>
<evidence type="ECO:0000313" key="7">
    <source>
        <dbReference type="Proteomes" id="UP000694424"/>
    </source>
</evidence>
<evidence type="ECO:0000256" key="2">
    <source>
        <dbReference type="ARBA" id="ARBA00022729"/>
    </source>
</evidence>
<dbReference type="Pfam" id="PF11465">
    <property type="entry name" value="Receptor_2B4"/>
    <property type="match status" value="1"/>
</dbReference>
<evidence type="ECO:0000256" key="1">
    <source>
        <dbReference type="ARBA" id="ARBA00004370"/>
    </source>
</evidence>
<dbReference type="GO" id="GO:0005102">
    <property type="term" value="F:signaling receptor binding"/>
    <property type="evidence" value="ECO:0007669"/>
    <property type="project" value="TreeGrafter"/>
</dbReference>
<dbReference type="InterPro" id="IPR024303">
    <property type="entry name" value="NK_rcpt_2B4_Ig_dom"/>
</dbReference>
<evidence type="ECO:0000313" key="6">
    <source>
        <dbReference type="Ensembl" id="ENSAOWP00000020283.1"/>
    </source>
</evidence>
<dbReference type="AlphaFoldDB" id="A0A8B9Q739"/>
<evidence type="ECO:0000256" key="3">
    <source>
        <dbReference type="ARBA" id="ARBA00023136"/>
    </source>
</evidence>
<reference evidence="6" key="1">
    <citation type="submission" date="2025-08" db="UniProtKB">
        <authorList>
            <consortium name="Ensembl"/>
        </authorList>
    </citation>
    <scope>IDENTIFICATION</scope>
</reference>
<keyword evidence="3" id="KW-0472">Membrane</keyword>
<dbReference type="InterPro" id="IPR015631">
    <property type="entry name" value="CD2/SLAM_rcpt"/>
</dbReference>
<name>A0A8B9Q739_APTOW</name>
<accession>A0A8B9Q739</accession>
<dbReference type="CDD" id="cd05775">
    <property type="entry name" value="IgV_CD2_like_N"/>
    <property type="match status" value="1"/>
</dbReference>
<dbReference type="GO" id="GO:0009986">
    <property type="term" value="C:cell surface"/>
    <property type="evidence" value="ECO:0007669"/>
    <property type="project" value="TreeGrafter"/>
</dbReference>
<dbReference type="InterPro" id="IPR036179">
    <property type="entry name" value="Ig-like_dom_sf"/>
</dbReference>
<protein>
    <recommendedName>
        <fullName evidence="5">Natural killer cell receptor 2B4 immunoglobulin domain-containing protein</fullName>
    </recommendedName>
</protein>
<evidence type="ECO:0000256" key="4">
    <source>
        <dbReference type="ARBA" id="ARBA00023180"/>
    </source>
</evidence>
<organism evidence="6 7">
    <name type="scientific">Apteryx owenii</name>
    <name type="common">Little spotted kiwi</name>
    <dbReference type="NCBI Taxonomy" id="8824"/>
    <lineage>
        <taxon>Eukaryota</taxon>
        <taxon>Metazoa</taxon>
        <taxon>Chordata</taxon>
        <taxon>Craniata</taxon>
        <taxon>Vertebrata</taxon>
        <taxon>Euteleostomi</taxon>
        <taxon>Archelosauria</taxon>
        <taxon>Archosauria</taxon>
        <taxon>Dinosauria</taxon>
        <taxon>Saurischia</taxon>
        <taxon>Theropoda</taxon>
        <taxon>Coelurosauria</taxon>
        <taxon>Aves</taxon>
        <taxon>Palaeognathae</taxon>
        <taxon>Apterygiformes</taxon>
        <taxon>Apterygidae</taxon>
        <taxon>Apteryx</taxon>
    </lineage>
</organism>